<reference evidence="3 4" key="1">
    <citation type="journal article" date="2014" name="Genome Announc.">
        <title>Draft Genome Sequence of Paenibacillus pini JCM 16418T, Isolated from the Rhizosphere of Pine Tree.</title>
        <authorList>
            <person name="Yuki M."/>
            <person name="Oshima K."/>
            <person name="Suda W."/>
            <person name="Oshida Y."/>
            <person name="Kitamura K."/>
            <person name="Iida Y."/>
            <person name="Hattori M."/>
            <person name="Ohkuma M."/>
        </authorList>
    </citation>
    <scope>NUCLEOTIDE SEQUENCE [LARGE SCALE GENOMIC DNA]</scope>
    <source>
        <strain evidence="3 4">JCM 16418</strain>
    </source>
</reference>
<dbReference type="SMART" id="SM00827">
    <property type="entry name" value="PKS_AT"/>
    <property type="match status" value="1"/>
</dbReference>
<keyword evidence="4" id="KW-1185">Reference proteome</keyword>
<dbReference type="SUPFAM" id="SSF52151">
    <property type="entry name" value="FabD/lysophospholipase-like"/>
    <property type="match status" value="1"/>
</dbReference>
<accession>W7Y8N8</accession>
<dbReference type="GO" id="GO:0016740">
    <property type="term" value="F:transferase activity"/>
    <property type="evidence" value="ECO:0007669"/>
    <property type="project" value="UniProtKB-KW"/>
</dbReference>
<name>W7Y8N8_9BACL</name>
<feature type="domain" description="Malonyl-CoA:ACP transacylase (MAT)" evidence="2">
    <location>
        <begin position="16"/>
        <end position="166"/>
    </location>
</feature>
<dbReference type="Pfam" id="PF00698">
    <property type="entry name" value="Acyl_transf_1"/>
    <property type="match status" value="1"/>
</dbReference>
<dbReference type="SUPFAM" id="SSF55048">
    <property type="entry name" value="Probable ACP-binding domain of malonyl-CoA ACP transacylase"/>
    <property type="match status" value="1"/>
</dbReference>
<dbReference type="InterPro" id="IPR016035">
    <property type="entry name" value="Acyl_Trfase/lysoPLipase"/>
</dbReference>
<evidence type="ECO:0000313" key="4">
    <source>
        <dbReference type="Proteomes" id="UP000019364"/>
    </source>
</evidence>
<evidence type="ECO:0000313" key="3">
    <source>
        <dbReference type="EMBL" id="GAF07300.1"/>
    </source>
</evidence>
<dbReference type="Gene3D" id="3.40.366.10">
    <property type="entry name" value="Malonyl-Coenzyme A Acyl Carrier Protein, domain 2"/>
    <property type="match status" value="1"/>
</dbReference>
<dbReference type="Proteomes" id="UP000019364">
    <property type="component" value="Unassembled WGS sequence"/>
</dbReference>
<dbReference type="InterPro" id="IPR014043">
    <property type="entry name" value="Acyl_transferase_dom"/>
</dbReference>
<dbReference type="STRING" id="1236976.JCM16418_1310"/>
<dbReference type="AlphaFoldDB" id="W7Y8N8"/>
<evidence type="ECO:0000256" key="1">
    <source>
        <dbReference type="ARBA" id="ARBA00022679"/>
    </source>
</evidence>
<dbReference type="EMBL" id="BAVZ01000003">
    <property type="protein sequence ID" value="GAF07300.1"/>
    <property type="molecule type" value="Genomic_DNA"/>
</dbReference>
<dbReference type="PANTHER" id="PTHR45681:SF6">
    <property type="entry name" value="POLYKETIDE SYNTHASE 37"/>
    <property type="match status" value="1"/>
</dbReference>
<organism evidence="3 4">
    <name type="scientific">Paenibacillus pini JCM 16418</name>
    <dbReference type="NCBI Taxonomy" id="1236976"/>
    <lineage>
        <taxon>Bacteria</taxon>
        <taxon>Bacillati</taxon>
        <taxon>Bacillota</taxon>
        <taxon>Bacilli</taxon>
        <taxon>Bacillales</taxon>
        <taxon>Paenibacillaceae</taxon>
        <taxon>Paenibacillus</taxon>
    </lineage>
</organism>
<dbReference type="InterPro" id="IPR016036">
    <property type="entry name" value="Malonyl_transacylase_ACP-bd"/>
</dbReference>
<dbReference type="InterPro" id="IPR001227">
    <property type="entry name" value="Ac_transferase_dom_sf"/>
</dbReference>
<evidence type="ECO:0000259" key="2">
    <source>
        <dbReference type="SMART" id="SM00827"/>
    </source>
</evidence>
<comment type="caution">
    <text evidence="3">The sequence shown here is derived from an EMBL/GenBank/DDBJ whole genome shotgun (WGS) entry which is preliminary data.</text>
</comment>
<proteinExistence type="predicted"/>
<sequence>MIAILNRPDFYYETPQLYENCELASINYSSHFVISGGDEQLDRIIHFLKEKQILHQRLAVSYAFHSSQIEAAKEDFLSFAQDKSYRKPVIPIISSLQGGLAQEVNDRFFWEVVSRPIRFQEAIRYLENLYECNYIDVGPSGTLANFIKQQDKEKFGQRCFSICTPFNQELKNLHTIQNLFHT</sequence>
<keyword evidence="1" id="KW-0808">Transferase</keyword>
<gene>
    <name evidence="3" type="ORF">JCM16418_1310</name>
</gene>
<dbReference type="InterPro" id="IPR050444">
    <property type="entry name" value="Polyketide_Synthase"/>
</dbReference>
<protein>
    <submittedName>
        <fullName evidence="3">Malonyl CoA-acyl carrier protein transacylase</fullName>
    </submittedName>
</protein>
<dbReference type="PANTHER" id="PTHR45681">
    <property type="entry name" value="POLYKETIDE SYNTHASE 44-RELATED"/>
    <property type="match status" value="1"/>
</dbReference>
<dbReference type="eggNOG" id="COG3321">
    <property type="taxonomic scope" value="Bacteria"/>
</dbReference>